<evidence type="ECO:0000313" key="2">
    <source>
        <dbReference type="EMBL" id="AIQ90945.1"/>
    </source>
</evidence>
<dbReference type="InterPro" id="IPR007235">
    <property type="entry name" value="Glyco_trans_28_C"/>
</dbReference>
<gene>
    <name evidence="2" type="ORF">MOC_3190</name>
</gene>
<proteinExistence type="predicted"/>
<dbReference type="Pfam" id="PF04101">
    <property type="entry name" value="Glyco_tran_28_C"/>
    <property type="match status" value="1"/>
</dbReference>
<dbReference type="SUPFAM" id="SSF53756">
    <property type="entry name" value="UDP-Glycosyltransferase/glycogen phosphorylase"/>
    <property type="match status" value="1"/>
</dbReference>
<dbReference type="PANTHER" id="PTHR21015:SF28">
    <property type="entry name" value="SLL1722 PROTEIN"/>
    <property type="match status" value="1"/>
</dbReference>
<sequence length="416" mass="45130">MRLDEASSAPRVLIYSHDTFGLGHLRRSRAIANAIVACNRGAQAMIVSGSPVVDRFAFAPGVRTVRLPPVTKFADGNYASLDAATPLARTVEQRSAIIAQACGTFRPDLIIVDKEPAGFHGELLPVLEGAADRDIRLVLGLRDVLDDADRLVPEWERKGAIETMVQFYDEIWVYGLSRIHQPLAALPMDPEIAARIDARLIYTGYLRRDLPERRADREEPAIADGPFILVTPGGGGDGAALIDWVIAAYEADPAIPLPALIAFGPFLDTATRDGFAARIRALGGKIAAITFDSEIEFLLRKAAGIVAMGGYNTFCEILSFDRRAILVPRTEPRREQAIRALAAERLGLARVLMEAEGRTPGRMAAALRDLPEQDPPSRVLVPGLLDGLDAVARRVRALTARGSADEEARPCLQAYS</sequence>
<protein>
    <submittedName>
        <fullName evidence="2">Protein of unassigned function</fullName>
    </submittedName>
</protein>
<evidence type="ECO:0000313" key="3">
    <source>
        <dbReference type="Proteomes" id="UP000029492"/>
    </source>
</evidence>
<dbReference type="Proteomes" id="UP000029492">
    <property type="component" value="Chromosome"/>
</dbReference>
<dbReference type="STRING" id="693986.MOC_3190"/>
<evidence type="ECO:0000259" key="1">
    <source>
        <dbReference type="Pfam" id="PF04101"/>
    </source>
</evidence>
<accession>A0A089NWM0</accession>
<dbReference type="PANTHER" id="PTHR21015">
    <property type="entry name" value="UDP-N-ACETYLGLUCOSAMINE--N-ACETYLMURAMYL-(PENTAPEPTIDE) PYROPHOSPHORYL-UNDECAPRENOL N-ACETYLGLUCOSAMINE TRANSFERASE 1"/>
    <property type="match status" value="1"/>
</dbReference>
<name>A0A089NWM0_9HYPH</name>
<dbReference type="KEGG" id="mor:MOC_3190"/>
<dbReference type="eggNOG" id="COG4671">
    <property type="taxonomic scope" value="Bacteria"/>
</dbReference>
<dbReference type="AlphaFoldDB" id="A0A089NWM0"/>
<dbReference type="EMBL" id="CP003811">
    <property type="protein sequence ID" value="AIQ90945.1"/>
    <property type="molecule type" value="Genomic_DNA"/>
</dbReference>
<reference evidence="2 3" key="1">
    <citation type="journal article" date="2014" name="PLoS ONE">
        <title>Genome Information of Methylobacterium oryzae, a Plant-Probiotic Methylotroph in the Phyllosphere.</title>
        <authorList>
            <person name="Kwak M.J."/>
            <person name="Jeong H."/>
            <person name="Madhaiyan M."/>
            <person name="Lee Y."/>
            <person name="Sa T.M."/>
            <person name="Oh T.K."/>
            <person name="Kim J.F."/>
        </authorList>
    </citation>
    <scope>NUCLEOTIDE SEQUENCE [LARGE SCALE GENOMIC DNA]</scope>
    <source>
        <strain evidence="2 3">CBMB20</strain>
    </source>
</reference>
<organism evidence="2 3">
    <name type="scientific">Methylobacterium oryzae CBMB20</name>
    <dbReference type="NCBI Taxonomy" id="693986"/>
    <lineage>
        <taxon>Bacteria</taxon>
        <taxon>Pseudomonadati</taxon>
        <taxon>Pseudomonadota</taxon>
        <taxon>Alphaproteobacteria</taxon>
        <taxon>Hyphomicrobiales</taxon>
        <taxon>Methylobacteriaceae</taxon>
        <taxon>Methylobacterium</taxon>
    </lineage>
</organism>
<dbReference type="HOGENOM" id="CLU_055279_0_0_5"/>
<keyword evidence="3" id="KW-1185">Reference proteome</keyword>
<dbReference type="Gene3D" id="3.40.50.2000">
    <property type="entry name" value="Glycogen Phosphorylase B"/>
    <property type="match status" value="1"/>
</dbReference>
<dbReference type="GeneID" id="96603016"/>
<feature type="domain" description="Glycosyl transferase family 28 C-terminal" evidence="1">
    <location>
        <begin position="284"/>
        <end position="370"/>
    </location>
</feature>
<dbReference type="GO" id="GO:0016758">
    <property type="term" value="F:hexosyltransferase activity"/>
    <property type="evidence" value="ECO:0007669"/>
    <property type="project" value="InterPro"/>
</dbReference>
<dbReference type="RefSeq" id="WP_043757995.1">
    <property type="nucleotide sequence ID" value="NZ_CP003811.1"/>
</dbReference>